<name>A0AAT9FJL5_9BACT</name>
<dbReference type="EMBL" id="AP026866">
    <property type="protein sequence ID" value="BDS06189.1"/>
    <property type="molecule type" value="Genomic_DNA"/>
</dbReference>
<dbReference type="GO" id="GO:0004674">
    <property type="term" value="F:protein serine/threonine kinase activity"/>
    <property type="evidence" value="ECO:0007669"/>
    <property type="project" value="TreeGrafter"/>
</dbReference>
<proteinExistence type="predicted"/>
<feature type="compositionally biased region" description="Pro residues" evidence="6">
    <location>
        <begin position="381"/>
        <end position="402"/>
    </location>
</feature>
<feature type="compositionally biased region" description="Pro residues" evidence="6">
    <location>
        <begin position="354"/>
        <end position="370"/>
    </location>
</feature>
<evidence type="ECO:0000256" key="4">
    <source>
        <dbReference type="ARBA" id="ARBA00022840"/>
    </source>
</evidence>
<evidence type="ECO:0000256" key="2">
    <source>
        <dbReference type="ARBA" id="ARBA00022741"/>
    </source>
</evidence>
<reference evidence="9" key="1">
    <citation type="submission" date="2024-07" db="EMBL/GenBank/DDBJ databases">
        <title>Complete genome sequence of Verrucomicrobiaceae bacterium NT6N.</title>
        <authorList>
            <person name="Huang C."/>
            <person name="Takami H."/>
            <person name="Hamasaki K."/>
        </authorList>
    </citation>
    <scope>NUCLEOTIDE SEQUENCE</scope>
    <source>
        <strain evidence="9">NT6N</strain>
    </source>
</reference>
<keyword evidence="5" id="KW-0175">Coiled coil</keyword>
<feature type="transmembrane region" description="Helical" evidence="7">
    <location>
        <begin position="309"/>
        <end position="328"/>
    </location>
</feature>
<keyword evidence="3" id="KW-0418">Kinase</keyword>
<evidence type="ECO:0000259" key="8">
    <source>
        <dbReference type="PROSITE" id="PS50011"/>
    </source>
</evidence>
<protein>
    <recommendedName>
        <fullName evidence="8">Protein kinase domain-containing protein</fullName>
    </recommendedName>
</protein>
<feature type="compositionally biased region" description="Low complexity" evidence="6">
    <location>
        <begin position="338"/>
        <end position="353"/>
    </location>
</feature>
<evidence type="ECO:0000256" key="6">
    <source>
        <dbReference type="SAM" id="MobiDB-lite"/>
    </source>
</evidence>
<dbReference type="Pfam" id="PF00069">
    <property type="entry name" value="Pkinase"/>
    <property type="match status" value="1"/>
</dbReference>
<evidence type="ECO:0000256" key="3">
    <source>
        <dbReference type="ARBA" id="ARBA00022777"/>
    </source>
</evidence>
<evidence type="ECO:0000256" key="5">
    <source>
        <dbReference type="SAM" id="Coils"/>
    </source>
</evidence>
<dbReference type="CDD" id="cd14014">
    <property type="entry name" value="STKc_PknB_like"/>
    <property type="match status" value="1"/>
</dbReference>
<dbReference type="Gene3D" id="1.10.510.10">
    <property type="entry name" value="Transferase(Phosphotransferase) domain 1"/>
    <property type="match status" value="1"/>
</dbReference>
<feature type="domain" description="Protein kinase" evidence="8">
    <location>
        <begin position="22"/>
        <end position="264"/>
    </location>
</feature>
<dbReference type="SUPFAM" id="SSF56112">
    <property type="entry name" value="Protein kinase-like (PK-like)"/>
    <property type="match status" value="1"/>
</dbReference>
<dbReference type="AlphaFoldDB" id="A0AAT9FJL5"/>
<keyword evidence="4" id="KW-0067">ATP-binding</keyword>
<gene>
    <name evidence="9" type="ORF">NT6N_12290</name>
</gene>
<keyword evidence="7" id="KW-1133">Transmembrane helix</keyword>
<keyword evidence="2" id="KW-0547">Nucleotide-binding</keyword>
<evidence type="ECO:0000256" key="7">
    <source>
        <dbReference type="SAM" id="Phobius"/>
    </source>
</evidence>
<evidence type="ECO:0000256" key="1">
    <source>
        <dbReference type="ARBA" id="ARBA00022679"/>
    </source>
</evidence>
<dbReference type="PROSITE" id="PS50011">
    <property type="entry name" value="PROTEIN_KINASE_DOM"/>
    <property type="match status" value="1"/>
</dbReference>
<keyword evidence="7" id="KW-0812">Transmembrane</keyword>
<accession>A0AAT9FJL5</accession>
<dbReference type="Gene3D" id="3.30.200.20">
    <property type="entry name" value="Phosphorylase Kinase, domain 1"/>
    <property type="match status" value="1"/>
</dbReference>
<evidence type="ECO:0000313" key="9">
    <source>
        <dbReference type="EMBL" id="BDS06189.1"/>
    </source>
</evidence>
<dbReference type="GO" id="GO:0005524">
    <property type="term" value="F:ATP binding"/>
    <property type="evidence" value="ECO:0007669"/>
    <property type="project" value="UniProtKB-KW"/>
</dbReference>
<feature type="region of interest" description="Disordered" evidence="6">
    <location>
        <begin position="170"/>
        <end position="194"/>
    </location>
</feature>
<sequence>MSSDSHFSSPSIEELGRLIPAYEILELVSVGRRGALYKARQKSLDRLVTIKVLPPEIGQNPTLRQAFETEAKAMARLNHPNLVDVFDFGDVGGMLYIIMEDMPERNLHSTTAGHHVEPKESARLIADVCHGLAHAHEQGIVHRNLSPKSILISDDAEPKIVDFGLASLAQQEDGDDNPENQAYSAPETLDTPPSVDARSDIFAVGVMLYRLLTSHLPGVPYTPPSEVNQTHETLDEIIAKAIHPDPSERYQQASLMAADLELYLKKSGAAPTQALIRNMMAGSTTTGVMRATPQPTLASAKAHGGGGKIVALAVISLIIGAIAVVMTANKKKAKKESPSPVVVTPAPVAKKPVSPTPPKQAPKPKPVAPKPKPKPVASKPKPAPPVASTPKPKIAPPAPKVPDAPAVPDFDREAWLANARSVMVTKGRSSISNYDKELLRNIDRFERDVARLVRKLDRNVRKPIEVKVDEAFEEYRELGYIPEEIDKDAPEQIKKIYKEALADQAKIYDDNLTGFTRLRLTYLKGLDVKINQLKKEGNDTHAAALDEELELTQKDMARFLLILRGLSTDTEPEPDDKDKK</sequence>
<dbReference type="InterPro" id="IPR011009">
    <property type="entry name" value="Kinase-like_dom_sf"/>
</dbReference>
<feature type="region of interest" description="Disordered" evidence="6">
    <location>
        <begin position="331"/>
        <end position="406"/>
    </location>
</feature>
<dbReference type="InterPro" id="IPR000719">
    <property type="entry name" value="Prot_kinase_dom"/>
</dbReference>
<dbReference type="PANTHER" id="PTHR43289:SF6">
    <property type="entry name" value="SERINE_THREONINE-PROTEIN KINASE NEKL-3"/>
    <property type="match status" value="1"/>
</dbReference>
<keyword evidence="7" id="KW-0472">Membrane</keyword>
<dbReference type="PANTHER" id="PTHR43289">
    <property type="entry name" value="MITOGEN-ACTIVATED PROTEIN KINASE KINASE KINASE 20-RELATED"/>
    <property type="match status" value="1"/>
</dbReference>
<dbReference type="KEGG" id="osu:NT6N_12290"/>
<organism evidence="9">
    <name type="scientific">Oceaniferula spumae</name>
    <dbReference type="NCBI Taxonomy" id="2979115"/>
    <lineage>
        <taxon>Bacteria</taxon>
        <taxon>Pseudomonadati</taxon>
        <taxon>Verrucomicrobiota</taxon>
        <taxon>Verrucomicrobiia</taxon>
        <taxon>Verrucomicrobiales</taxon>
        <taxon>Verrucomicrobiaceae</taxon>
        <taxon>Oceaniferula</taxon>
    </lineage>
</organism>
<keyword evidence="1" id="KW-0808">Transferase</keyword>
<feature type="coiled-coil region" evidence="5">
    <location>
        <begin position="435"/>
        <end position="462"/>
    </location>
</feature>